<evidence type="ECO:0000313" key="3">
    <source>
        <dbReference type="EMBL" id="BAT58876.1"/>
    </source>
</evidence>
<dbReference type="RefSeq" id="WP_096353455.1">
    <property type="nucleotide sequence ID" value="NZ_AP014946.1"/>
</dbReference>
<protein>
    <submittedName>
        <fullName evidence="3">Uncharacterized protein</fullName>
    </submittedName>
</protein>
<dbReference type="EMBL" id="AP014946">
    <property type="protein sequence ID" value="BAT58876.1"/>
    <property type="molecule type" value="Genomic_DNA"/>
</dbReference>
<proteinExistence type="predicted"/>
<name>A0A0S3PSM5_9BRAD</name>
<sequence length="61" mass="6572">MAKQSSTKTPKKKREPAPPPQTEAHRTFSHALGSLREGAYAVIGCAVIAGVLMLLHMRPFG</sequence>
<keyword evidence="2" id="KW-0812">Transmembrane</keyword>
<organism evidence="3 4">
    <name type="scientific">Variibacter gotjawalensis</name>
    <dbReference type="NCBI Taxonomy" id="1333996"/>
    <lineage>
        <taxon>Bacteria</taxon>
        <taxon>Pseudomonadati</taxon>
        <taxon>Pseudomonadota</taxon>
        <taxon>Alphaproteobacteria</taxon>
        <taxon>Hyphomicrobiales</taxon>
        <taxon>Nitrobacteraceae</taxon>
        <taxon>Variibacter</taxon>
    </lineage>
</organism>
<keyword evidence="2" id="KW-1133">Transmembrane helix</keyword>
<feature type="transmembrane region" description="Helical" evidence="2">
    <location>
        <begin position="38"/>
        <end position="55"/>
    </location>
</feature>
<evidence type="ECO:0000256" key="2">
    <source>
        <dbReference type="SAM" id="Phobius"/>
    </source>
</evidence>
<evidence type="ECO:0000256" key="1">
    <source>
        <dbReference type="SAM" id="MobiDB-lite"/>
    </source>
</evidence>
<dbReference type="AlphaFoldDB" id="A0A0S3PSM5"/>
<feature type="region of interest" description="Disordered" evidence="1">
    <location>
        <begin position="1"/>
        <end position="25"/>
    </location>
</feature>
<keyword evidence="2" id="KW-0472">Membrane</keyword>
<gene>
    <name evidence="3" type="ORF">GJW-30_1_01404</name>
</gene>
<reference evidence="3 4" key="1">
    <citation type="submission" date="2015-08" db="EMBL/GenBank/DDBJ databases">
        <title>Investigation of the bacterial diversity of lava forest soil.</title>
        <authorList>
            <person name="Lee J.S."/>
        </authorList>
    </citation>
    <scope>NUCLEOTIDE SEQUENCE [LARGE SCALE GENOMIC DNA]</scope>
    <source>
        <strain evidence="3 4">GJW-30</strain>
    </source>
</reference>
<keyword evidence="4" id="KW-1185">Reference proteome</keyword>
<accession>A0A0S3PSM5</accession>
<evidence type="ECO:0000313" key="4">
    <source>
        <dbReference type="Proteomes" id="UP000236884"/>
    </source>
</evidence>
<dbReference type="KEGG" id="vgo:GJW-30_1_01404"/>
<dbReference type="Proteomes" id="UP000236884">
    <property type="component" value="Chromosome"/>
</dbReference>